<dbReference type="InterPro" id="IPR000276">
    <property type="entry name" value="GPCR_Rhodpsn"/>
</dbReference>
<evidence type="ECO:0000256" key="9">
    <source>
        <dbReference type="ARBA" id="ARBA00023224"/>
    </source>
</evidence>
<evidence type="ECO:0000256" key="5">
    <source>
        <dbReference type="ARBA" id="ARBA00022989"/>
    </source>
</evidence>
<dbReference type="EMBL" id="JAFNEN010004152">
    <property type="protein sequence ID" value="KAG8171324.1"/>
    <property type="molecule type" value="Genomic_DNA"/>
</dbReference>
<evidence type="ECO:0000313" key="11">
    <source>
        <dbReference type="EMBL" id="KAG8171324.1"/>
    </source>
</evidence>
<dbReference type="GO" id="GO:0004995">
    <property type="term" value="F:tachykinin receptor activity"/>
    <property type="evidence" value="ECO:0007669"/>
    <property type="project" value="InterPro"/>
</dbReference>
<evidence type="ECO:0000256" key="3">
    <source>
        <dbReference type="ARBA" id="ARBA00022475"/>
    </source>
</evidence>
<dbReference type="PANTHER" id="PTHR46925:SF2">
    <property type="entry name" value="G-PROTEIN COUPLED RECEPTOR TKR-1-RELATED"/>
    <property type="match status" value="1"/>
</dbReference>
<evidence type="ECO:0000256" key="1">
    <source>
        <dbReference type="ARBA" id="ARBA00004651"/>
    </source>
</evidence>
<sequence length="107" mass="12566">CPYACSHNALVRFCWLPYHVYFLFTYYNADVIHAHFIQHLYLAIYWLAMSNSCYNPIVYYVMNSRFRSYFQAVMCMNHKSSQTTGENGIPLQAKASLKHPTRLVPTD</sequence>
<evidence type="ECO:0000256" key="7">
    <source>
        <dbReference type="ARBA" id="ARBA00023136"/>
    </source>
</evidence>
<dbReference type="Proteomes" id="UP000827092">
    <property type="component" value="Unassembled WGS sequence"/>
</dbReference>
<keyword evidence="5" id="KW-1133">Transmembrane helix</keyword>
<organism evidence="11 12">
    <name type="scientific">Oedothorax gibbosus</name>
    <dbReference type="NCBI Taxonomy" id="931172"/>
    <lineage>
        <taxon>Eukaryota</taxon>
        <taxon>Metazoa</taxon>
        <taxon>Ecdysozoa</taxon>
        <taxon>Arthropoda</taxon>
        <taxon>Chelicerata</taxon>
        <taxon>Arachnida</taxon>
        <taxon>Araneae</taxon>
        <taxon>Araneomorphae</taxon>
        <taxon>Entelegynae</taxon>
        <taxon>Araneoidea</taxon>
        <taxon>Linyphiidae</taxon>
        <taxon>Erigoninae</taxon>
        <taxon>Oedothorax</taxon>
    </lineage>
</organism>
<protein>
    <recommendedName>
        <fullName evidence="10">G-protein coupled receptors family 1 profile domain-containing protein</fullName>
    </recommendedName>
</protein>
<evidence type="ECO:0000256" key="8">
    <source>
        <dbReference type="ARBA" id="ARBA00023170"/>
    </source>
</evidence>
<evidence type="ECO:0000313" key="12">
    <source>
        <dbReference type="Proteomes" id="UP000827092"/>
    </source>
</evidence>
<gene>
    <name evidence="11" type="ORF">JTE90_027051</name>
</gene>
<feature type="domain" description="G-protein coupled receptors family 1 profile" evidence="10">
    <location>
        <begin position="1"/>
        <end position="59"/>
    </location>
</feature>
<proteinExistence type="inferred from homology"/>
<dbReference type="InterPro" id="IPR017452">
    <property type="entry name" value="GPCR_Rhodpsn_7TM"/>
</dbReference>
<keyword evidence="7" id="KW-0472">Membrane</keyword>
<dbReference type="PROSITE" id="PS50262">
    <property type="entry name" value="G_PROTEIN_RECEP_F1_2"/>
    <property type="match status" value="1"/>
</dbReference>
<evidence type="ECO:0000256" key="4">
    <source>
        <dbReference type="ARBA" id="ARBA00022692"/>
    </source>
</evidence>
<accession>A0AAV6THK4</accession>
<keyword evidence="4" id="KW-0812">Transmembrane</keyword>
<dbReference type="Pfam" id="PF00001">
    <property type="entry name" value="7tm_1"/>
    <property type="match status" value="1"/>
</dbReference>
<dbReference type="Gene3D" id="1.20.1070.10">
    <property type="entry name" value="Rhodopsin 7-helix transmembrane proteins"/>
    <property type="match status" value="1"/>
</dbReference>
<dbReference type="InterPro" id="IPR001681">
    <property type="entry name" value="Neurokn_rcpt"/>
</dbReference>
<dbReference type="PANTHER" id="PTHR46925">
    <property type="entry name" value="G-PROTEIN COUPLED RECEPTOR TKR-1-RELATED"/>
    <property type="match status" value="1"/>
</dbReference>
<evidence type="ECO:0000259" key="10">
    <source>
        <dbReference type="PROSITE" id="PS50262"/>
    </source>
</evidence>
<keyword evidence="8" id="KW-0675">Receptor</keyword>
<dbReference type="AlphaFoldDB" id="A0AAV6THK4"/>
<comment type="caution">
    <text evidence="11">The sequence shown here is derived from an EMBL/GenBank/DDBJ whole genome shotgun (WGS) entry which is preliminary data.</text>
</comment>
<evidence type="ECO:0000256" key="6">
    <source>
        <dbReference type="ARBA" id="ARBA00023040"/>
    </source>
</evidence>
<name>A0AAV6THK4_9ARAC</name>
<keyword evidence="6" id="KW-0297">G-protein coupled receptor</keyword>
<dbReference type="SUPFAM" id="SSF81321">
    <property type="entry name" value="Family A G protein-coupled receptor-like"/>
    <property type="match status" value="1"/>
</dbReference>
<feature type="non-terminal residue" evidence="11">
    <location>
        <position position="1"/>
    </location>
</feature>
<keyword evidence="3" id="KW-1003">Cell membrane</keyword>
<keyword evidence="12" id="KW-1185">Reference proteome</keyword>
<dbReference type="GO" id="GO:0005886">
    <property type="term" value="C:plasma membrane"/>
    <property type="evidence" value="ECO:0007669"/>
    <property type="project" value="UniProtKB-SubCell"/>
</dbReference>
<comment type="similarity">
    <text evidence="2">Belongs to the G-protein coupled receptor 1 family.</text>
</comment>
<comment type="subcellular location">
    <subcellularLocation>
        <location evidence="1">Cell membrane</location>
        <topology evidence="1">Multi-pass membrane protein</topology>
    </subcellularLocation>
</comment>
<reference evidence="11 12" key="1">
    <citation type="journal article" date="2022" name="Nat. Ecol. Evol.">
        <title>A masculinizing supergene underlies an exaggerated male reproductive morph in a spider.</title>
        <authorList>
            <person name="Hendrickx F."/>
            <person name="De Corte Z."/>
            <person name="Sonet G."/>
            <person name="Van Belleghem S.M."/>
            <person name="Kostlbacher S."/>
            <person name="Vangestel C."/>
        </authorList>
    </citation>
    <scope>NUCLEOTIDE SEQUENCE [LARGE SCALE GENOMIC DNA]</scope>
    <source>
        <strain evidence="11">W744_W776</strain>
    </source>
</reference>
<keyword evidence="9" id="KW-0807">Transducer</keyword>
<evidence type="ECO:0000256" key="2">
    <source>
        <dbReference type="ARBA" id="ARBA00010663"/>
    </source>
</evidence>